<feature type="region of interest" description="Disordered" evidence="1">
    <location>
        <begin position="102"/>
        <end position="143"/>
    </location>
</feature>
<feature type="non-terminal residue" evidence="2">
    <location>
        <position position="386"/>
    </location>
</feature>
<feature type="region of interest" description="Disordered" evidence="1">
    <location>
        <begin position="1"/>
        <end position="43"/>
    </location>
</feature>
<evidence type="ECO:0000313" key="2">
    <source>
        <dbReference type="EMBL" id="JAU00504.1"/>
    </source>
</evidence>
<protein>
    <submittedName>
        <fullName evidence="2">Putative p-selectin glycoprotein ligand</fullName>
    </submittedName>
</protein>
<dbReference type="EMBL" id="GFAA01002931">
    <property type="protein sequence ID" value="JAU00504.1"/>
    <property type="molecule type" value="mRNA"/>
</dbReference>
<feature type="region of interest" description="Disordered" evidence="1">
    <location>
        <begin position="351"/>
        <end position="386"/>
    </location>
</feature>
<dbReference type="GO" id="GO:0030246">
    <property type="term" value="F:carbohydrate binding"/>
    <property type="evidence" value="ECO:0007669"/>
    <property type="project" value="UniProtKB-KW"/>
</dbReference>
<reference evidence="2" key="1">
    <citation type="submission" date="2016-09" db="EMBL/GenBank/DDBJ databases">
        <authorList>
            <person name="Capua I."/>
            <person name="De Benedictis P."/>
            <person name="Joannis T."/>
            <person name="Lombin L.H."/>
            <person name="Cattoli G."/>
        </authorList>
    </citation>
    <scope>NUCLEOTIDE SEQUENCE</scope>
</reference>
<organism evidence="2">
    <name type="scientific">Amblyomma sculptum</name>
    <name type="common">Tick</name>
    <dbReference type="NCBI Taxonomy" id="1581419"/>
    <lineage>
        <taxon>Eukaryota</taxon>
        <taxon>Metazoa</taxon>
        <taxon>Ecdysozoa</taxon>
        <taxon>Arthropoda</taxon>
        <taxon>Chelicerata</taxon>
        <taxon>Arachnida</taxon>
        <taxon>Acari</taxon>
        <taxon>Parasitiformes</taxon>
        <taxon>Ixodida</taxon>
        <taxon>Ixodoidea</taxon>
        <taxon>Ixodidae</taxon>
        <taxon>Amblyomminae</taxon>
        <taxon>Amblyomma</taxon>
    </lineage>
</organism>
<feature type="compositionally biased region" description="Pro residues" evidence="1">
    <location>
        <begin position="108"/>
        <end position="118"/>
    </location>
</feature>
<evidence type="ECO:0000256" key="1">
    <source>
        <dbReference type="SAM" id="MobiDB-lite"/>
    </source>
</evidence>
<proteinExistence type="evidence at transcript level"/>
<feature type="compositionally biased region" description="Low complexity" evidence="1">
    <location>
        <begin position="8"/>
        <end position="35"/>
    </location>
</feature>
<feature type="region of interest" description="Disordered" evidence="1">
    <location>
        <begin position="228"/>
        <end position="252"/>
    </location>
</feature>
<feature type="region of interest" description="Disordered" evidence="1">
    <location>
        <begin position="56"/>
        <end position="90"/>
    </location>
</feature>
<reference evidence="2" key="2">
    <citation type="journal article" date="2017" name="Front. Cell. Infect. Microbiol.">
        <title>Analysis of the Salivary Gland Transcriptome of Unfed and Partially Fed Amblyomma sculptum Ticks and Descriptive Proteome of the Saliva.</title>
        <authorList>
            <person name="Esteves E."/>
            <person name="Maruyama S.R."/>
            <person name="Kawahara R."/>
            <person name="Fujita A."/>
            <person name="Martins L.A."/>
            <person name="Righi A.A."/>
            <person name="Costa F.B."/>
            <person name="Palmisano G."/>
            <person name="Labruna M.B."/>
            <person name="Sa-Nunes A."/>
            <person name="Ribeiro J.M.C."/>
            <person name="Fogaca A.C."/>
        </authorList>
    </citation>
    <scope>NUCLEOTIDE SEQUENCE</scope>
</reference>
<accession>A0A1E1XMR5</accession>
<keyword evidence="2" id="KW-0430">Lectin</keyword>
<dbReference type="AlphaFoldDB" id="A0A1E1XMR5"/>
<name>A0A1E1XMR5_AMBSC</name>
<feature type="compositionally biased region" description="Polar residues" evidence="1">
    <location>
        <begin position="228"/>
        <end position="242"/>
    </location>
</feature>
<feature type="non-terminal residue" evidence="2">
    <location>
        <position position="1"/>
    </location>
</feature>
<sequence>PKPSVSEGPKPSVSEGPKPSVSESPKPSEGSSKSGWGRLSNSWVPCVTRPVKSAAEHWEFDVGGGDTGDSRWSTPGPSAAAAQSGCGEPAHPVATVTAAKSLGSTLAPEPPAAPPTPAVTPLRPFVTSKPSRPTVEPVQHRFNPFRQPLQLDLIPSSSMLEETASTVPVPVASTSAAPVASTSAAPVASTSAAPVASTSAALVTRTSAALVTRTSAALVTRTSAALVTRTSEAPVASTSTAPVNPPTPVSRELGISLRSSTSSTTTPAASQELGITLHSLKAAADRALAHSTSQQVHMSATLPALVAAPSVSRELGIALQSLTSAPKSLAISTIPPSLPVHVSAIAPVNQSTLMPSPSGPVRKSQTSADALQPSRRSSIEPDPMTP</sequence>